<keyword evidence="5" id="KW-1185">Reference proteome</keyword>
<evidence type="ECO:0000256" key="1">
    <source>
        <dbReference type="SAM" id="Coils"/>
    </source>
</evidence>
<dbReference type="InterPro" id="IPR049390">
    <property type="entry name" value="FBF1_C"/>
</dbReference>
<evidence type="ECO:0000313" key="5">
    <source>
        <dbReference type="Proteomes" id="UP000186922"/>
    </source>
</evidence>
<keyword evidence="1" id="KW-0175">Coiled coil</keyword>
<proteinExistence type="predicted"/>
<feature type="region of interest" description="Disordered" evidence="2">
    <location>
        <begin position="72"/>
        <end position="128"/>
    </location>
</feature>
<dbReference type="EMBL" id="BDGG01000003">
    <property type="protein sequence ID" value="GAU95859.1"/>
    <property type="molecule type" value="Genomic_DNA"/>
</dbReference>
<dbReference type="Pfam" id="PF21007">
    <property type="entry name" value="FBF1"/>
    <property type="match status" value="1"/>
</dbReference>
<evidence type="ECO:0000259" key="3">
    <source>
        <dbReference type="Pfam" id="PF21007"/>
    </source>
</evidence>
<dbReference type="STRING" id="947166.A0A1D1V211"/>
<feature type="compositionally biased region" description="Polar residues" evidence="2">
    <location>
        <begin position="80"/>
        <end position="99"/>
    </location>
</feature>
<name>A0A1D1V211_RAMVA</name>
<feature type="compositionally biased region" description="Low complexity" evidence="2">
    <location>
        <begin position="262"/>
        <end position="290"/>
    </location>
</feature>
<feature type="region of interest" description="Disordered" evidence="2">
    <location>
        <begin position="167"/>
        <end position="187"/>
    </location>
</feature>
<feature type="coiled-coil region" evidence="1">
    <location>
        <begin position="582"/>
        <end position="634"/>
    </location>
</feature>
<accession>A0A1D1V211</accession>
<protein>
    <recommendedName>
        <fullName evidence="3">Fas-binding factor 1 C-terminal domain-containing protein</fullName>
    </recommendedName>
</protein>
<dbReference type="OrthoDB" id="10065598at2759"/>
<feature type="region of interest" description="Disordered" evidence="2">
    <location>
        <begin position="18"/>
        <end position="44"/>
    </location>
</feature>
<feature type="region of interest" description="Disordered" evidence="2">
    <location>
        <begin position="259"/>
        <end position="290"/>
    </location>
</feature>
<organism evidence="4 5">
    <name type="scientific">Ramazzottius varieornatus</name>
    <name type="common">Water bear</name>
    <name type="synonym">Tardigrade</name>
    <dbReference type="NCBI Taxonomy" id="947166"/>
    <lineage>
        <taxon>Eukaryota</taxon>
        <taxon>Metazoa</taxon>
        <taxon>Ecdysozoa</taxon>
        <taxon>Tardigrada</taxon>
        <taxon>Eutardigrada</taxon>
        <taxon>Parachela</taxon>
        <taxon>Hypsibioidea</taxon>
        <taxon>Ramazzottiidae</taxon>
        <taxon>Ramazzottius</taxon>
    </lineage>
</organism>
<feature type="compositionally biased region" description="Low complexity" evidence="2">
    <location>
        <begin position="112"/>
        <end position="128"/>
    </location>
</feature>
<dbReference type="AlphaFoldDB" id="A0A1D1V211"/>
<feature type="domain" description="Fas-binding factor 1 C-terminal" evidence="3">
    <location>
        <begin position="386"/>
        <end position="763"/>
    </location>
</feature>
<feature type="compositionally biased region" description="Polar residues" evidence="2">
    <location>
        <begin position="177"/>
        <end position="187"/>
    </location>
</feature>
<sequence length="828" mass="93540">MKANIELDEFDEMAFGLAPAGTNPAGRDNPLDVLNSRDPPPLRVGAQLPSAAPAANLTTKIPLDGIGFSDDDDDLFPAFQPSSRPKTATPVARSSTSILDSLEPEQKTSTIPTSSNVRPSTTPSVTPPVSVFDRLKSEVPAPDPAKQTTPSIFNRLGTTTVPEVRPQTSLPAVPANPTGTALSSKAPVQSTLFRNLTRPPWEKDPATPVASLPGPSVNGGNASVLVQRLQDDPQSANTTLPVTDQAEAERQRRAMMFGGSTGRSVVPPTSTVVPAPTEGDSSVTGSSSLLPKSSELLDKVLTETKNAEEEDLRRVRSHHDFIRQQTQQAVQLQQAQADEFLRQYLAENQKQLNAHLQRLRSGFSLAQPLLANQASGDGMNSVASEEPLAQQRVAVLERKLEEKDALLLQHSKQMLLLEEQHREETRVIRAHYDEALRRTAQIHHEYVLSLLSSHESVRKQYEEALEYLRESTSAKSSLEAVRSTVEQSARDFALWRTELESRHANTIREKESQLCAKDQRINELTEALERQATSSLTEREVLQRRIQEDGARLAKRQLEVEDQAYTLARERTEFEAERTRFHSTQAKELQRLEKRLDEALKEKQEASEYIAQESHALEEGKRKLAETIRQAEEKYALEYKKRELALESEREAVFAEKKLLDDKRRNLVREEMEIKIEREKLERDKHDESMRRTRLDQYNQELMKRDRDLEQTVLRAAKVKREGELALQEAKFLDEEHKTRVAKFNVFLEQLRDKELTLMRQAVESDVDGKQRAVQLPNGALTVIPHRHGRSSRMQILPNPARDDKFWQGEKEYLQVLKSTPWTTERGT</sequence>
<evidence type="ECO:0000313" key="4">
    <source>
        <dbReference type="EMBL" id="GAU95859.1"/>
    </source>
</evidence>
<dbReference type="Proteomes" id="UP000186922">
    <property type="component" value="Unassembled WGS sequence"/>
</dbReference>
<evidence type="ECO:0000256" key="2">
    <source>
        <dbReference type="SAM" id="MobiDB-lite"/>
    </source>
</evidence>
<comment type="caution">
    <text evidence="4">The sequence shown here is derived from an EMBL/GenBank/DDBJ whole genome shotgun (WGS) entry which is preliminary data.</text>
</comment>
<gene>
    <name evidence="4" type="primary">RvY_07400-1</name>
    <name evidence="4" type="synonym">RvY_07400.1</name>
    <name evidence="4" type="ORF">RvY_07400</name>
</gene>
<feature type="coiled-coil region" evidence="1">
    <location>
        <begin position="660"/>
        <end position="689"/>
    </location>
</feature>
<reference evidence="4 5" key="1">
    <citation type="journal article" date="2016" name="Nat. Commun.">
        <title>Extremotolerant tardigrade genome and improved radiotolerance of human cultured cells by tardigrade-unique protein.</title>
        <authorList>
            <person name="Hashimoto T."/>
            <person name="Horikawa D.D."/>
            <person name="Saito Y."/>
            <person name="Kuwahara H."/>
            <person name="Kozuka-Hata H."/>
            <person name="Shin-I T."/>
            <person name="Minakuchi Y."/>
            <person name="Ohishi K."/>
            <person name="Motoyama A."/>
            <person name="Aizu T."/>
            <person name="Enomoto A."/>
            <person name="Kondo K."/>
            <person name="Tanaka S."/>
            <person name="Hara Y."/>
            <person name="Koshikawa S."/>
            <person name="Sagara H."/>
            <person name="Miura T."/>
            <person name="Yokobori S."/>
            <person name="Miyagawa K."/>
            <person name="Suzuki Y."/>
            <person name="Kubo T."/>
            <person name="Oyama M."/>
            <person name="Kohara Y."/>
            <person name="Fujiyama A."/>
            <person name="Arakawa K."/>
            <person name="Katayama T."/>
            <person name="Toyoda A."/>
            <person name="Kunieda T."/>
        </authorList>
    </citation>
    <scope>NUCLEOTIDE SEQUENCE [LARGE SCALE GENOMIC DNA]</scope>
    <source>
        <strain evidence="4 5">YOKOZUNA-1</strain>
    </source>
</reference>